<protein>
    <submittedName>
        <fullName evidence="8">Sla2 Src-like adaptor 2</fullName>
    </submittedName>
</protein>
<organism evidence="8 9">
    <name type="scientific">Podila minutissima</name>
    <dbReference type="NCBI Taxonomy" id="64525"/>
    <lineage>
        <taxon>Eukaryota</taxon>
        <taxon>Fungi</taxon>
        <taxon>Fungi incertae sedis</taxon>
        <taxon>Mucoromycota</taxon>
        <taxon>Mortierellomycotina</taxon>
        <taxon>Mortierellomycetes</taxon>
        <taxon>Mortierellales</taxon>
        <taxon>Mortierellaceae</taxon>
        <taxon>Podila</taxon>
    </lineage>
</organism>
<dbReference type="InterPro" id="IPR035964">
    <property type="entry name" value="I/LWEQ_dom_sf"/>
</dbReference>
<evidence type="ECO:0000256" key="1">
    <source>
        <dbReference type="ARBA" id="ARBA00004496"/>
    </source>
</evidence>
<name>A0A9P5SSL0_9FUNG</name>
<dbReference type="GO" id="GO:0006897">
    <property type="term" value="P:endocytosis"/>
    <property type="evidence" value="ECO:0007669"/>
    <property type="project" value="InterPro"/>
</dbReference>
<feature type="domain" description="I/LWEQ" evidence="7">
    <location>
        <begin position="806"/>
        <end position="1050"/>
    </location>
</feature>
<dbReference type="SMART" id="SM00307">
    <property type="entry name" value="ILWEQ"/>
    <property type="match status" value="1"/>
</dbReference>
<evidence type="ECO:0000256" key="5">
    <source>
        <dbReference type="SAM" id="MobiDB-lite"/>
    </source>
</evidence>
<gene>
    <name evidence="8" type="primary">SLA2_2</name>
    <name evidence="8" type="ORF">BG006_010657</name>
</gene>
<dbReference type="GO" id="GO:0080025">
    <property type="term" value="F:phosphatidylinositol-3,5-bisphosphate binding"/>
    <property type="evidence" value="ECO:0007669"/>
    <property type="project" value="TreeGrafter"/>
</dbReference>
<comment type="subcellular location">
    <subcellularLocation>
        <location evidence="1">Cytoplasm</location>
    </subcellularLocation>
</comment>
<accession>A0A9P5SSL0</accession>
<dbReference type="PROSITE" id="PS50942">
    <property type="entry name" value="ENTH"/>
    <property type="match status" value="1"/>
</dbReference>
<reference evidence="8" key="1">
    <citation type="journal article" date="2020" name="Fungal Divers.">
        <title>Resolving the Mortierellaceae phylogeny through synthesis of multi-gene phylogenetics and phylogenomics.</title>
        <authorList>
            <person name="Vandepol N."/>
            <person name="Liber J."/>
            <person name="Desiro A."/>
            <person name="Na H."/>
            <person name="Kennedy M."/>
            <person name="Barry K."/>
            <person name="Grigoriev I.V."/>
            <person name="Miller A.N."/>
            <person name="O'Donnell K."/>
            <person name="Stajich J.E."/>
            <person name="Bonito G."/>
        </authorList>
    </citation>
    <scope>NUCLEOTIDE SEQUENCE</scope>
    <source>
        <strain evidence="8">NVP1</strain>
    </source>
</reference>
<dbReference type="GO" id="GO:0032051">
    <property type="term" value="F:clathrin light chain binding"/>
    <property type="evidence" value="ECO:0007669"/>
    <property type="project" value="TreeGrafter"/>
</dbReference>
<dbReference type="GO" id="GO:0051015">
    <property type="term" value="F:actin filament binding"/>
    <property type="evidence" value="ECO:0007669"/>
    <property type="project" value="TreeGrafter"/>
</dbReference>
<dbReference type="InterPro" id="IPR013809">
    <property type="entry name" value="ENTH"/>
</dbReference>
<dbReference type="GO" id="GO:0030479">
    <property type="term" value="C:actin cortical patch"/>
    <property type="evidence" value="ECO:0007669"/>
    <property type="project" value="TreeGrafter"/>
</dbReference>
<dbReference type="InterPro" id="IPR002558">
    <property type="entry name" value="ILWEQ_dom"/>
</dbReference>
<evidence type="ECO:0000313" key="8">
    <source>
        <dbReference type="EMBL" id="KAF9335767.1"/>
    </source>
</evidence>
<dbReference type="SUPFAM" id="SSF48464">
    <property type="entry name" value="ENTH/VHS domain"/>
    <property type="match status" value="1"/>
</dbReference>
<sequence>MSRPLNRDKAEADLVLHIKKATSPEETAPKQKHVRACIVYTHDFRSSTAIWQGFRTQPMLGDEVQTFKALVCVHKIICDGHPVTLKEAQKQTDWLDQCARSTQQFDSRGYSTLIRAYVDFLHSKLRYHNNHPEFSGNFDYNEYVSLKGIDDPNEGYETINDLMNLQDQIDQFQKLVFANFRPASNNECRISAFVPLVQESYNIYKFATSMLRAMHRRTNDPEGLILLRQRYNAQHYALIKFYYECSNLKYLTSLISVPKLPQDPPNLIGGDSPPLLPTRRPATPVETPRDTPPRTPRTPDVDWAEQQREIARKQREYELEQQRLQQQRDLEQQQQQMEALRLQQEFDEQKRLQMERERLQREQLGREQMQRQAEGRLAELERDVLALRGQYERDQMLIDQYDRRVKGLEQEMQLINMNAQQQLASKDDMIRSIQDQINIWKSKYEALAKLYSQLRQEHLDLLGKFKTVQLKANSAQEAMDKFEKMQKEIKDKNLQMADMVRERDRAKNELLRWQNTQNDEIARLKRDLEMANGRVEDLGRSKSSEVGSMVAKFNKEKQDLEDLANRRQREIDSLMRQAEDQRAEIERMQIENEEEKAVLESGLDETLAELASLQHGQTEQSSTLQARIDNMTSSHKRKMQQILDSILETCISKVEESVFDLESPTQHGNQNATPEFTLSMIEKAHTASTEFELALLQYLSPSGDTNQVDAIRSALALSQTISDVLGNAKGITRLAKNDQDAEDIFRHAKSSAVATQEFFTNVMSSRLGGLSPEGSIKTIERSNEGVQSAMERLAKAAEHLIPKSNQWDPSKLDLGDMVEMEMGNAAKTIEEATARLQALMTKPKNSDLSAIELQVHASILESAMAMMQAIGHLIKCATISQQEVVAQGRGNSTNAAFYKKNNRWTEGLISAAKAVAMATTLLVETADGVISKTHSMEQLLVASNEVAAATAQLVAASRVKANFMSKAQDNLERASKAVTEASRALVRAVKAIMDRELKEREGAVDYQNMNAHEFKIKEMGQQVEILKLEKELTLARRVLGEMRKVSYHQGDD</sequence>
<keyword evidence="4" id="KW-0009">Actin-binding</keyword>
<feature type="domain" description="ENTH" evidence="6">
    <location>
        <begin position="6"/>
        <end position="135"/>
    </location>
</feature>
<keyword evidence="3" id="KW-0963">Cytoplasm</keyword>
<feature type="region of interest" description="Disordered" evidence="5">
    <location>
        <begin position="265"/>
        <end position="304"/>
    </location>
</feature>
<dbReference type="SUPFAM" id="SSF109885">
    <property type="entry name" value="I/LWEQ domain"/>
    <property type="match status" value="1"/>
</dbReference>
<evidence type="ECO:0000256" key="2">
    <source>
        <dbReference type="ARBA" id="ARBA00010135"/>
    </source>
</evidence>
<dbReference type="SMART" id="SM00273">
    <property type="entry name" value="ENTH"/>
    <property type="match status" value="1"/>
</dbReference>
<proteinExistence type="inferred from homology"/>
<dbReference type="GO" id="GO:0043325">
    <property type="term" value="F:phosphatidylinositol-3,4-bisphosphate binding"/>
    <property type="evidence" value="ECO:0007669"/>
    <property type="project" value="TreeGrafter"/>
</dbReference>
<dbReference type="InterPro" id="IPR030224">
    <property type="entry name" value="Sla2_fam"/>
</dbReference>
<evidence type="ECO:0000259" key="6">
    <source>
        <dbReference type="PROSITE" id="PS50942"/>
    </source>
</evidence>
<evidence type="ECO:0000259" key="7">
    <source>
        <dbReference type="PROSITE" id="PS50945"/>
    </source>
</evidence>
<dbReference type="Pfam" id="PF01608">
    <property type="entry name" value="I_LWEQ"/>
    <property type="match status" value="1"/>
</dbReference>
<evidence type="ECO:0000313" key="9">
    <source>
        <dbReference type="Proteomes" id="UP000696485"/>
    </source>
</evidence>
<dbReference type="PANTHER" id="PTHR10407">
    <property type="entry name" value="HUNTINGTIN INTERACTING PROTEIN 1"/>
    <property type="match status" value="1"/>
</dbReference>
<keyword evidence="9" id="KW-1185">Reference proteome</keyword>
<dbReference type="GO" id="GO:0048268">
    <property type="term" value="P:clathrin coat assembly"/>
    <property type="evidence" value="ECO:0007669"/>
    <property type="project" value="TreeGrafter"/>
</dbReference>
<dbReference type="PROSITE" id="PS50945">
    <property type="entry name" value="I_LWEQ"/>
    <property type="match status" value="1"/>
</dbReference>
<feature type="compositionally biased region" description="Low complexity" evidence="5">
    <location>
        <begin position="277"/>
        <end position="286"/>
    </location>
</feature>
<dbReference type="PANTHER" id="PTHR10407:SF15">
    <property type="entry name" value="HUNTINGTIN INTERACTING PROTEIN 1"/>
    <property type="match status" value="1"/>
</dbReference>
<feature type="compositionally biased region" description="Basic and acidic residues" evidence="5">
    <location>
        <begin position="287"/>
        <end position="304"/>
    </location>
</feature>
<dbReference type="Proteomes" id="UP000696485">
    <property type="component" value="Unassembled WGS sequence"/>
</dbReference>
<dbReference type="EMBL" id="JAAAUY010000086">
    <property type="protein sequence ID" value="KAF9335767.1"/>
    <property type="molecule type" value="Genomic_DNA"/>
</dbReference>
<dbReference type="Pfam" id="PF07651">
    <property type="entry name" value="ANTH"/>
    <property type="match status" value="1"/>
</dbReference>
<dbReference type="Gene3D" id="1.25.40.90">
    <property type="match status" value="1"/>
</dbReference>
<comment type="similarity">
    <text evidence="2">Belongs to the SLA2 family.</text>
</comment>
<evidence type="ECO:0000256" key="3">
    <source>
        <dbReference type="ARBA" id="ARBA00022490"/>
    </source>
</evidence>
<dbReference type="InterPro" id="IPR008942">
    <property type="entry name" value="ENTH_VHS"/>
</dbReference>
<comment type="caution">
    <text evidence="8">The sequence shown here is derived from an EMBL/GenBank/DDBJ whole genome shotgun (WGS) entry which is preliminary data.</text>
</comment>
<dbReference type="GO" id="GO:0030136">
    <property type="term" value="C:clathrin-coated vesicle"/>
    <property type="evidence" value="ECO:0007669"/>
    <property type="project" value="TreeGrafter"/>
</dbReference>
<dbReference type="GO" id="GO:0007015">
    <property type="term" value="P:actin filament organization"/>
    <property type="evidence" value="ECO:0007669"/>
    <property type="project" value="TreeGrafter"/>
</dbReference>
<evidence type="ECO:0000256" key="4">
    <source>
        <dbReference type="ARBA" id="ARBA00023203"/>
    </source>
</evidence>
<dbReference type="AlphaFoldDB" id="A0A9P5SSL0"/>
<dbReference type="Gene3D" id="1.20.1410.10">
    <property type="entry name" value="I/LWEQ domain"/>
    <property type="match status" value="1"/>
</dbReference>
<dbReference type="GO" id="GO:0035615">
    <property type="term" value="F:clathrin adaptor activity"/>
    <property type="evidence" value="ECO:0007669"/>
    <property type="project" value="TreeGrafter"/>
</dbReference>
<dbReference type="InterPro" id="IPR011417">
    <property type="entry name" value="ANTH_dom"/>
</dbReference>